<evidence type="ECO:0000313" key="3">
    <source>
        <dbReference type="EMBL" id="KIY23112.1"/>
    </source>
</evidence>
<dbReference type="PATRIC" id="fig|285983.3.peg.3382"/>
<name>A0A0D6ZC40_9BACI</name>
<comment type="caution">
    <text evidence="3">The sequence shown here is derived from an EMBL/GenBank/DDBJ whole genome shotgun (WGS) entry which is preliminary data.</text>
</comment>
<evidence type="ECO:0000259" key="2">
    <source>
        <dbReference type="Pfam" id="PF22725"/>
    </source>
</evidence>
<accession>A0A0D6ZC40</accession>
<dbReference type="Proteomes" id="UP000032512">
    <property type="component" value="Unassembled WGS sequence"/>
</dbReference>
<dbReference type="GO" id="GO:0000166">
    <property type="term" value="F:nucleotide binding"/>
    <property type="evidence" value="ECO:0007669"/>
    <property type="project" value="InterPro"/>
</dbReference>
<dbReference type="PANTHER" id="PTHR43377:SF1">
    <property type="entry name" value="BILIVERDIN REDUCTASE A"/>
    <property type="match status" value="1"/>
</dbReference>
<reference evidence="3 4" key="1">
    <citation type="submission" date="2015-01" db="EMBL/GenBank/DDBJ databases">
        <title>Draft genome sequences of the supercritical CO2 tolerant bacteria Bacillus subterraneus MITOT1 and Bacillus cereus MIT0214.</title>
        <authorList>
            <person name="Peet K.C."/>
            <person name="Thompson J.R."/>
        </authorList>
    </citation>
    <scope>NUCLEOTIDE SEQUENCE [LARGE SCALE GENOMIC DNA]</scope>
    <source>
        <strain evidence="3 4">MITOT1</strain>
    </source>
</reference>
<dbReference type="SUPFAM" id="SSF55347">
    <property type="entry name" value="Glyceraldehyde-3-phosphate dehydrogenase-like, C-terminal domain"/>
    <property type="match status" value="1"/>
</dbReference>
<dbReference type="InterPro" id="IPR055170">
    <property type="entry name" value="GFO_IDH_MocA-like_dom"/>
</dbReference>
<protein>
    <recommendedName>
        <fullName evidence="5">Gfo/Idh/MocA family oxidoreductase</fullName>
    </recommendedName>
</protein>
<evidence type="ECO:0008006" key="5">
    <source>
        <dbReference type="Google" id="ProtNLM"/>
    </source>
</evidence>
<dbReference type="PANTHER" id="PTHR43377">
    <property type="entry name" value="BILIVERDIN REDUCTASE A"/>
    <property type="match status" value="1"/>
</dbReference>
<dbReference type="RefSeq" id="WP_044391557.1">
    <property type="nucleotide sequence ID" value="NZ_JXIQ01000025.1"/>
</dbReference>
<dbReference type="OrthoDB" id="9815825at2"/>
<keyword evidence="4" id="KW-1185">Reference proteome</keyword>
<dbReference type="Pfam" id="PF01408">
    <property type="entry name" value="GFO_IDH_MocA"/>
    <property type="match status" value="1"/>
</dbReference>
<dbReference type="SUPFAM" id="SSF51735">
    <property type="entry name" value="NAD(P)-binding Rossmann-fold domains"/>
    <property type="match status" value="1"/>
</dbReference>
<dbReference type="EMBL" id="JXIQ01000025">
    <property type="protein sequence ID" value="KIY23112.1"/>
    <property type="molecule type" value="Genomic_DNA"/>
</dbReference>
<dbReference type="Gene3D" id="3.40.50.720">
    <property type="entry name" value="NAD(P)-binding Rossmann-like Domain"/>
    <property type="match status" value="1"/>
</dbReference>
<evidence type="ECO:0000313" key="4">
    <source>
        <dbReference type="Proteomes" id="UP000032512"/>
    </source>
</evidence>
<dbReference type="InterPro" id="IPR036291">
    <property type="entry name" value="NAD(P)-bd_dom_sf"/>
</dbReference>
<gene>
    <name evidence="3" type="ORF">UB32_04470</name>
</gene>
<feature type="domain" description="GFO/IDH/MocA-like oxidoreductase" evidence="2">
    <location>
        <begin position="137"/>
        <end position="271"/>
    </location>
</feature>
<dbReference type="InterPro" id="IPR000683">
    <property type="entry name" value="Gfo/Idh/MocA-like_OxRdtase_N"/>
</dbReference>
<sequence length="346" mass="38281">MNKIRFGIVGTGKTVGIASNHLEGINNCDDTVLAAIYDIDKEMARSFYSRNNLENVKICDSYEELLGMVDAVSICVPNDQHIEVAIKALDHNKHILVEKPIAVNAKSVDELLKAAESNADVISMVSFNYREFPIYEFIKELIDSGKLGAIYTCRQQLGGNRIADKSVEREWRMDKEQSGPGAVSDFGCHMLDLAYYLLSASEGKLKDFKLVSSTHINERNDPATKEKRTVTNDDSAMFIAKTESGALLSFSASRVGVCNHTIEVVGEGGMVCGDFSRPNEISVWLKNKEGAYQAEDKTVVELEGKGGHNGIIQNFADCVYGKATNERTIRHAKFIQQMIDDMLANH</sequence>
<feature type="domain" description="Gfo/Idh/MocA-like oxidoreductase N-terminal" evidence="1">
    <location>
        <begin position="4"/>
        <end position="123"/>
    </location>
</feature>
<dbReference type="Gene3D" id="3.30.360.10">
    <property type="entry name" value="Dihydrodipicolinate Reductase, domain 2"/>
    <property type="match status" value="1"/>
</dbReference>
<dbReference type="InterPro" id="IPR051450">
    <property type="entry name" value="Gfo/Idh/MocA_Oxidoreductases"/>
</dbReference>
<proteinExistence type="predicted"/>
<dbReference type="Pfam" id="PF22725">
    <property type="entry name" value="GFO_IDH_MocA_C3"/>
    <property type="match status" value="1"/>
</dbReference>
<organism evidence="3 4">
    <name type="scientific">Mesobacillus subterraneus</name>
    <dbReference type="NCBI Taxonomy" id="285983"/>
    <lineage>
        <taxon>Bacteria</taxon>
        <taxon>Bacillati</taxon>
        <taxon>Bacillota</taxon>
        <taxon>Bacilli</taxon>
        <taxon>Bacillales</taxon>
        <taxon>Bacillaceae</taxon>
        <taxon>Mesobacillus</taxon>
    </lineage>
</organism>
<dbReference type="AlphaFoldDB" id="A0A0D6ZC40"/>
<evidence type="ECO:0000259" key="1">
    <source>
        <dbReference type="Pfam" id="PF01408"/>
    </source>
</evidence>